<sequence length="110" mass="13160">MTVWAVFSQKIKASLVPVVFATYEKEYLACLGVMEKFVEYIETYNFWKSNNPVGRLARWLVRLTRFKFNVQYIKGTENFAVDCLSRLECSVLMSLNKRKVKKRYLWRDEE</sequence>
<name>A0ABQ9HYV5_9NEOP</name>
<keyword evidence="2" id="KW-1185">Reference proteome</keyword>
<reference evidence="1 2" key="1">
    <citation type="submission" date="2023-02" db="EMBL/GenBank/DDBJ databases">
        <title>LHISI_Scaffold_Assembly.</title>
        <authorList>
            <person name="Stuart O.P."/>
            <person name="Cleave R."/>
            <person name="Magrath M.J.L."/>
            <person name="Mikheyev A.S."/>
        </authorList>
    </citation>
    <scope>NUCLEOTIDE SEQUENCE [LARGE SCALE GENOMIC DNA]</scope>
    <source>
        <strain evidence="1">Daus_M_001</strain>
        <tissue evidence="1">Leg muscle</tissue>
    </source>
</reference>
<organism evidence="1 2">
    <name type="scientific">Dryococelus australis</name>
    <dbReference type="NCBI Taxonomy" id="614101"/>
    <lineage>
        <taxon>Eukaryota</taxon>
        <taxon>Metazoa</taxon>
        <taxon>Ecdysozoa</taxon>
        <taxon>Arthropoda</taxon>
        <taxon>Hexapoda</taxon>
        <taxon>Insecta</taxon>
        <taxon>Pterygota</taxon>
        <taxon>Neoptera</taxon>
        <taxon>Polyneoptera</taxon>
        <taxon>Phasmatodea</taxon>
        <taxon>Verophasmatodea</taxon>
        <taxon>Anareolatae</taxon>
        <taxon>Phasmatidae</taxon>
        <taxon>Eurycanthinae</taxon>
        <taxon>Dryococelus</taxon>
    </lineage>
</organism>
<gene>
    <name evidence="1" type="ORF">PR048_008447</name>
</gene>
<evidence type="ECO:0008006" key="3">
    <source>
        <dbReference type="Google" id="ProtNLM"/>
    </source>
</evidence>
<protein>
    <recommendedName>
        <fullName evidence="3">Reverse transcriptase RNase H-like domain-containing protein</fullName>
    </recommendedName>
</protein>
<evidence type="ECO:0000313" key="1">
    <source>
        <dbReference type="EMBL" id="KAJ8888953.1"/>
    </source>
</evidence>
<proteinExistence type="predicted"/>
<dbReference type="Proteomes" id="UP001159363">
    <property type="component" value="Chromosome 3"/>
</dbReference>
<dbReference type="EMBL" id="JARBHB010000003">
    <property type="protein sequence ID" value="KAJ8888953.1"/>
    <property type="molecule type" value="Genomic_DNA"/>
</dbReference>
<accession>A0ABQ9HYV5</accession>
<evidence type="ECO:0000313" key="2">
    <source>
        <dbReference type="Proteomes" id="UP001159363"/>
    </source>
</evidence>
<comment type="caution">
    <text evidence="1">The sequence shown here is derived from an EMBL/GenBank/DDBJ whole genome shotgun (WGS) entry which is preliminary data.</text>
</comment>